<dbReference type="EMBL" id="JARKIB010000183">
    <property type="protein sequence ID" value="KAJ7726913.1"/>
    <property type="molecule type" value="Genomic_DNA"/>
</dbReference>
<evidence type="ECO:0000313" key="2">
    <source>
        <dbReference type="EMBL" id="KAJ7726913.1"/>
    </source>
</evidence>
<keyword evidence="1" id="KW-0812">Transmembrane</keyword>
<reference evidence="2" key="1">
    <citation type="submission" date="2023-03" db="EMBL/GenBank/DDBJ databases">
        <title>Massive genome expansion in bonnet fungi (Mycena s.s.) driven by repeated elements and novel gene families across ecological guilds.</title>
        <authorList>
            <consortium name="Lawrence Berkeley National Laboratory"/>
            <person name="Harder C.B."/>
            <person name="Miyauchi S."/>
            <person name="Viragh M."/>
            <person name="Kuo A."/>
            <person name="Thoen E."/>
            <person name="Andreopoulos B."/>
            <person name="Lu D."/>
            <person name="Skrede I."/>
            <person name="Drula E."/>
            <person name="Henrissat B."/>
            <person name="Morin E."/>
            <person name="Kohler A."/>
            <person name="Barry K."/>
            <person name="LaButti K."/>
            <person name="Morin E."/>
            <person name="Salamov A."/>
            <person name="Lipzen A."/>
            <person name="Mereny Z."/>
            <person name="Hegedus B."/>
            <person name="Baldrian P."/>
            <person name="Stursova M."/>
            <person name="Weitz H."/>
            <person name="Taylor A."/>
            <person name="Grigoriev I.V."/>
            <person name="Nagy L.G."/>
            <person name="Martin F."/>
            <person name="Kauserud H."/>
        </authorList>
    </citation>
    <scope>NUCLEOTIDE SEQUENCE</scope>
    <source>
        <strain evidence="2">CBHHK182m</strain>
    </source>
</reference>
<organism evidence="2 3">
    <name type="scientific">Mycena metata</name>
    <dbReference type="NCBI Taxonomy" id="1033252"/>
    <lineage>
        <taxon>Eukaryota</taxon>
        <taxon>Fungi</taxon>
        <taxon>Dikarya</taxon>
        <taxon>Basidiomycota</taxon>
        <taxon>Agaricomycotina</taxon>
        <taxon>Agaricomycetes</taxon>
        <taxon>Agaricomycetidae</taxon>
        <taxon>Agaricales</taxon>
        <taxon>Marasmiineae</taxon>
        <taxon>Mycenaceae</taxon>
        <taxon>Mycena</taxon>
    </lineage>
</organism>
<feature type="transmembrane region" description="Helical" evidence="1">
    <location>
        <begin position="112"/>
        <end position="135"/>
    </location>
</feature>
<keyword evidence="3" id="KW-1185">Reference proteome</keyword>
<name>A0AAD7MQ04_9AGAR</name>
<dbReference type="Proteomes" id="UP001215598">
    <property type="component" value="Unassembled WGS sequence"/>
</dbReference>
<keyword evidence="1" id="KW-1133">Transmembrane helix</keyword>
<gene>
    <name evidence="2" type="ORF">B0H16DRAFT_1591739</name>
</gene>
<accession>A0AAD7MQ04</accession>
<evidence type="ECO:0000256" key="1">
    <source>
        <dbReference type="SAM" id="Phobius"/>
    </source>
</evidence>
<proteinExistence type="predicted"/>
<sequence>MIPWFTNLQHTWPTDTFSGFNPQSLLGVFIGSSVLCAIVHSFTAKSRLRLDYLSQAFVLHTIIKAPLVTERFGVEIAEVCGTADSVAFFWWWSGLLVYYWRKLREPEPPRPLFIIPSLGIPHVLCFAFLADVAYIHPSLLFDGPLSALPPKLMRNHPYRPAHEAVVRYSAQIALPRCIQALFRPFIRSCFGVQELPEWVPHPEIHPIHLICELLLLSLACWPDVAPLIRSFQRLDILCNTINRAVLAPADQAAALRRKRACILVSCVAWLYVAAPVETY</sequence>
<dbReference type="AlphaFoldDB" id="A0AAD7MQ04"/>
<protein>
    <submittedName>
        <fullName evidence="2">Uncharacterized protein</fullName>
    </submittedName>
</protein>
<keyword evidence="1" id="KW-0472">Membrane</keyword>
<comment type="caution">
    <text evidence="2">The sequence shown here is derived from an EMBL/GenBank/DDBJ whole genome shotgun (WGS) entry which is preliminary data.</text>
</comment>
<evidence type="ECO:0000313" key="3">
    <source>
        <dbReference type="Proteomes" id="UP001215598"/>
    </source>
</evidence>
<feature type="transmembrane region" description="Helical" evidence="1">
    <location>
        <begin position="20"/>
        <end position="40"/>
    </location>
</feature>
<feature type="non-terminal residue" evidence="2">
    <location>
        <position position="279"/>
    </location>
</feature>